<name>I1P522_ORYGL</name>
<dbReference type="AlphaFoldDB" id="I1P522"/>
<dbReference type="Gramene" id="ORGLA02G0307800.1">
    <property type="protein sequence ID" value="ORGLA02G0307800.1"/>
    <property type="gene ID" value="ORGLA02G0307800"/>
</dbReference>
<reference evidence="1 2" key="2">
    <citation type="submission" date="2018-04" db="EMBL/GenBank/DDBJ databases">
        <title>OglaRS2 (Oryza glaberrima Reference Sequence Version 2).</title>
        <authorList>
            <person name="Zhang J."/>
            <person name="Kudrna D."/>
            <person name="Lee S."/>
            <person name="Talag J."/>
            <person name="Rajasekar S."/>
            <person name="Wing R.A."/>
        </authorList>
    </citation>
    <scope>NUCLEOTIDE SEQUENCE [LARGE SCALE GENOMIC DNA]</scope>
    <source>
        <strain evidence="1 2">cv. IRGC 96717</strain>
    </source>
</reference>
<accession>I1P522</accession>
<reference evidence="1" key="1">
    <citation type="submission" date="2015-06" db="UniProtKB">
        <authorList>
            <consortium name="EnsemblPlants"/>
        </authorList>
    </citation>
    <scope>IDENTIFICATION</scope>
</reference>
<proteinExistence type="predicted"/>
<dbReference type="EnsemblPlants" id="ORGLA02G0307800.1">
    <property type="protein sequence ID" value="ORGLA02G0307800.1"/>
    <property type="gene ID" value="ORGLA02G0307800"/>
</dbReference>
<protein>
    <submittedName>
        <fullName evidence="1">Uncharacterized protein</fullName>
    </submittedName>
</protein>
<dbReference type="Proteomes" id="UP000007306">
    <property type="component" value="Chromosome 2"/>
</dbReference>
<dbReference type="HOGENOM" id="CLU_1507193_0_0_1"/>
<keyword evidence="2" id="KW-1185">Reference proteome</keyword>
<organism evidence="1 2">
    <name type="scientific">Oryza glaberrima</name>
    <name type="common">African rice</name>
    <dbReference type="NCBI Taxonomy" id="4538"/>
    <lineage>
        <taxon>Eukaryota</taxon>
        <taxon>Viridiplantae</taxon>
        <taxon>Streptophyta</taxon>
        <taxon>Embryophyta</taxon>
        <taxon>Tracheophyta</taxon>
        <taxon>Spermatophyta</taxon>
        <taxon>Magnoliopsida</taxon>
        <taxon>Liliopsida</taxon>
        <taxon>Poales</taxon>
        <taxon>Poaceae</taxon>
        <taxon>BOP clade</taxon>
        <taxon>Oryzoideae</taxon>
        <taxon>Oryzeae</taxon>
        <taxon>Oryzinae</taxon>
        <taxon>Oryza</taxon>
    </lineage>
</organism>
<sequence>GGADSDSGGMARPDGDARGISLAALSSASPHECLWFPGPTLQRHFSNDDGQGKYKKSQHRQLCDNYEINVLSKFVVSFFIQLATMHLRSYQQGSWHHPNQGLYVYWAKSFAQPARLWKRRKEPEDLTIALWQAWNKMEPEAKFSKHLLKSISGPSFYANLEQASKDARHENTRKVGYPD</sequence>
<evidence type="ECO:0000313" key="1">
    <source>
        <dbReference type="EnsemblPlants" id="ORGLA02G0307800.1"/>
    </source>
</evidence>
<evidence type="ECO:0000313" key="2">
    <source>
        <dbReference type="Proteomes" id="UP000007306"/>
    </source>
</evidence>